<dbReference type="AlphaFoldDB" id="A0A7C9R645"/>
<dbReference type="Proteomes" id="UP000481252">
    <property type="component" value="Unassembled WGS sequence"/>
</dbReference>
<organism evidence="1 2">
    <name type="scientific">Mesorhizobium zhangyense</name>
    <dbReference type="NCBI Taxonomy" id="1776730"/>
    <lineage>
        <taxon>Bacteria</taxon>
        <taxon>Pseudomonadati</taxon>
        <taxon>Pseudomonadota</taxon>
        <taxon>Alphaproteobacteria</taxon>
        <taxon>Hyphomicrobiales</taxon>
        <taxon>Phyllobacteriaceae</taxon>
        <taxon>Mesorhizobium</taxon>
    </lineage>
</organism>
<evidence type="ECO:0000313" key="2">
    <source>
        <dbReference type="Proteomes" id="UP000481252"/>
    </source>
</evidence>
<proteinExistence type="predicted"/>
<sequence>MPTLLPPLHEGHAPFVLHQAFHDALDAYEDWALDAPEPFVEFDRNNVAISAVFGRMRTCTDILPIRTLDAVRDVVGAKAAQELASDQITYAHAALLLRALCVDRLRN</sequence>
<accession>A0A7C9R645</accession>
<comment type="caution">
    <text evidence="1">The sequence shown here is derived from an EMBL/GenBank/DDBJ whole genome shotgun (WGS) entry which is preliminary data.</text>
</comment>
<gene>
    <name evidence="1" type="ORF">G6N74_08375</name>
</gene>
<keyword evidence="2" id="KW-1185">Reference proteome</keyword>
<protein>
    <submittedName>
        <fullName evidence="1">Uncharacterized protein</fullName>
    </submittedName>
</protein>
<name>A0A7C9R645_9HYPH</name>
<dbReference type="RefSeq" id="WP_165116258.1">
    <property type="nucleotide sequence ID" value="NZ_JAAKZG010000003.1"/>
</dbReference>
<reference evidence="1 2" key="1">
    <citation type="submission" date="2020-02" db="EMBL/GenBank/DDBJ databases">
        <title>Genome sequence of the type strain CGMCC 1.15528 of Mesorhizobium zhangyense.</title>
        <authorList>
            <person name="Gao J."/>
            <person name="Sun J."/>
        </authorList>
    </citation>
    <scope>NUCLEOTIDE SEQUENCE [LARGE SCALE GENOMIC DNA]</scope>
    <source>
        <strain evidence="1 2">CGMCC 1.15528</strain>
    </source>
</reference>
<dbReference type="EMBL" id="JAAKZG010000003">
    <property type="protein sequence ID" value="NGN41077.1"/>
    <property type="molecule type" value="Genomic_DNA"/>
</dbReference>
<evidence type="ECO:0000313" key="1">
    <source>
        <dbReference type="EMBL" id="NGN41077.1"/>
    </source>
</evidence>